<dbReference type="RefSeq" id="WP_035680188.1">
    <property type="nucleotide sequence ID" value="NZ_JPRL01000001.1"/>
</dbReference>
<evidence type="ECO:0000313" key="1">
    <source>
        <dbReference type="EMBL" id="KFF04227.1"/>
    </source>
</evidence>
<proteinExistence type="predicted"/>
<accession>A0A085ZIG3</accession>
<dbReference type="OrthoDB" id="1495982at2"/>
<dbReference type="Proteomes" id="UP000028715">
    <property type="component" value="Unassembled WGS sequence"/>
</dbReference>
<gene>
    <name evidence="1" type="ORF">IW19_01220</name>
</gene>
<dbReference type="AlphaFoldDB" id="A0A085ZIG3"/>
<reference evidence="1 2" key="1">
    <citation type="submission" date="2014-07" db="EMBL/GenBank/DDBJ databases">
        <title>Genome of Flavobacterium reichenbachii LMG 25512.</title>
        <authorList>
            <person name="Stropko S.J."/>
            <person name="Pipes S.E."/>
            <person name="Newman J.D."/>
        </authorList>
    </citation>
    <scope>NUCLEOTIDE SEQUENCE [LARGE SCALE GENOMIC DNA]</scope>
    <source>
        <strain evidence="1 2">LMG 25512</strain>
    </source>
</reference>
<dbReference type="EMBL" id="JPRL01000001">
    <property type="protein sequence ID" value="KFF04227.1"/>
    <property type="molecule type" value="Genomic_DNA"/>
</dbReference>
<evidence type="ECO:0000313" key="2">
    <source>
        <dbReference type="Proteomes" id="UP000028715"/>
    </source>
</evidence>
<protein>
    <submittedName>
        <fullName evidence="1">Uncharacterized protein</fullName>
    </submittedName>
</protein>
<name>A0A085ZIG3_9FLAO</name>
<comment type="caution">
    <text evidence="1">The sequence shown here is derived from an EMBL/GenBank/DDBJ whole genome shotgun (WGS) entry which is preliminary data.</text>
</comment>
<sequence>MEFDPTYDYSQTDLTDSKNLAYLNFYQLIITLITLSSSAEKQTEIIGYGAVCDEMAIDFESYFTLTVNEYKNFDLLNNLQLEKLNELDLFLDNRSGEKSPDFWDDFLLETNREWEVVRQMAKDILKLLEMEDLKLEFKREERFVETNEGKKLVMQSTKTFLVR</sequence>
<dbReference type="eggNOG" id="ENOG5033X7E">
    <property type="taxonomic scope" value="Bacteria"/>
</dbReference>
<organism evidence="1 2">
    <name type="scientific">Flavobacterium reichenbachii</name>
    <dbReference type="NCBI Taxonomy" id="362418"/>
    <lineage>
        <taxon>Bacteria</taxon>
        <taxon>Pseudomonadati</taxon>
        <taxon>Bacteroidota</taxon>
        <taxon>Flavobacteriia</taxon>
        <taxon>Flavobacteriales</taxon>
        <taxon>Flavobacteriaceae</taxon>
        <taxon>Flavobacterium</taxon>
    </lineage>
</organism>
<keyword evidence="2" id="KW-1185">Reference proteome</keyword>